<dbReference type="Proteomes" id="UP000325315">
    <property type="component" value="Unassembled WGS sequence"/>
</dbReference>
<keyword evidence="2" id="KW-0695">RNA-directed DNA polymerase</keyword>
<accession>A0A5B6VUI4</accession>
<comment type="caution">
    <text evidence="2">The sequence shown here is derived from an EMBL/GenBank/DDBJ whole genome shotgun (WGS) entry which is preliminary data.</text>
</comment>
<dbReference type="EMBL" id="SMMG02000005">
    <property type="protein sequence ID" value="KAA3472880.1"/>
    <property type="molecule type" value="Genomic_DNA"/>
</dbReference>
<keyword evidence="2" id="KW-0548">Nucleotidyltransferase</keyword>
<feature type="region of interest" description="Disordered" evidence="1">
    <location>
        <begin position="1"/>
        <end position="95"/>
    </location>
</feature>
<keyword evidence="2" id="KW-0808">Transferase</keyword>
<gene>
    <name evidence="2" type="ORF">EPI10_023304</name>
</gene>
<feature type="compositionally biased region" description="Basic and acidic residues" evidence="1">
    <location>
        <begin position="1"/>
        <end position="34"/>
    </location>
</feature>
<reference evidence="3" key="1">
    <citation type="journal article" date="2019" name="Plant Biotechnol. J.">
        <title>Genome sequencing of the Australian wild diploid species Gossypium australe highlights disease resistance and delayed gland morphogenesis.</title>
        <authorList>
            <person name="Cai Y."/>
            <person name="Cai X."/>
            <person name="Wang Q."/>
            <person name="Wang P."/>
            <person name="Zhang Y."/>
            <person name="Cai C."/>
            <person name="Xu Y."/>
            <person name="Wang K."/>
            <person name="Zhou Z."/>
            <person name="Wang C."/>
            <person name="Geng S."/>
            <person name="Li B."/>
            <person name="Dong Q."/>
            <person name="Hou Y."/>
            <person name="Wang H."/>
            <person name="Ai P."/>
            <person name="Liu Z."/>
            <person name="Yi F."/>
            <person name="Sun M."/>
            <person name="An G."/>
            <person name="Cheng J."/>
            <person name="Zhang Y."/>
            <person name="Shi Q."/>
            <person name="Xie Y."/>
            <person name="Shi X."/>
            <person name="Chang Y."/>
            <person name="Huang F."/>
            <person name="Chen Y."/>
            <person name="Hong S."/>
            <person name="Mi L."/>
            <person name="Sun Q."/>
            <person name="Zhang L."/>
            <person name="Zhou B."/>
            <person name="Peng R."/>
            <person name="Zhang X."/>
            <person name="Liu F."/>
        </authorList>
    </citation>
    <scope>NUCLEOTIDE SEQUENCE [LARGE SCALE GENOMIC DNA]</scope>
    <source>
        <strain evidence="3">cv. PA1801</strain>
    </source>
</reference>
<name>A0A5B6VUI4_9ROSI</name>
<dbReference type="GO" id="GO:0003964">
    <property type="term" value="F:RNA-directed DNA polymerase activity"/>
    <property type="evidence" value="ECO:0007669"/>
    <property type="project" value="UniProtKB-KW"/>
</dbReference>
<organism evidence="2 3">
    <name type="scientific">Gossypium australe</name>
    <dbReference type="NCBI Taxonomy" id="47621"/>
    <lineage>
        <taxon>Eukaryota</taxon>
        <taxon>Viridiplantae</taxon>
        <taxon>Streptophyta</taxon>
        <taxon>Embryophyta</taxon>
        <taxon>Tracheophyta</taxon>
        <taxon>Spermatophyta</taxon>
        <taxon>Magnoliopsida</taxon>
        <taxon>eudicotyledons</taxon>
        <taxon>Gunneridae</taxon>
        <taxon>Pentapetalae</taxon>
        <taxon>rosids</taxon>
        <taxon>malvids</taxon>
        <taxon>Malvales</taxon>
        <taxon>Malvaceae</taxon>
        <taxon>Malvoideae</taxon>
        <taxon>Gossypium</taxon>
    </lineage>
</organism>
<evidence type="ECO:0000256" key="1">
    <source>
        <dbReference type="SAM" id="MobiDB-lite"/>
    </source>
</evidence>
<dbReference type="AlphaFoldDB" id="A0A5B6VUI4"/>
<evidence type="ECO:0000313" key="3">
    <source>
        <dbReference type="Proteomes" id="UP000325315"/>
    </source>
</evidence>
<proteinExistence type="predicted"/>
<protein>
    <submittedName>
        <fullName evidence="2">Reverse transcriptase</fullName>
    </submittedName>
</protein>
<keyword evidence="3" id="KW-1185">Reference proteome</keyword>
<evidence type="ECO:0000313" key="2">
    <source>
        <dbReference type="EMBL" id="KAA3472880.1"/>
    </source>
</evidence>
<dbReference type="OrthoDB" id="1001596at2759"/>
<sequence length="95" mass="10692">MNKLIGNDEREGSKTDTREESGQIVQKGKDRECVEESMSTSPQVKGYHRSIRDGMGRPKSKKKRQRGLNGEDTDESPLKIAKRRLSDSVSPFKAV</sequence>